<evidence type="ECO:0000259" key="1">
    <source>
        <dbReference type="Pfam" id="PF03354"/>
    </source>
</evidence>
<dbReference type="RefSeq" id="WP_076655196.1">
    <property type="nucleotide sequence ID" value="NZ_UYIG01000126.1"/>
</dbReference>
<gene>
    <name evidence="3" type="ORF">MUDAN_MDHGFNIF_03301</name>
</gene>
<evidence type="ECO:0000313" key="3">
    <source>
        <dbReference type="EMBL" id="VDG28900.1"/>
    </source>
</evidence>
<reference evidence="3 4" key="1">
    <citation type="submission" date="2018-11" db="EMBL/GenBank/DDBJ databases">
        <authorList>
            <person name="Wuyts S."/>
        </authorList>
    </citation>
    <scope>NUCLEOTIDE SEQUENCE [LARGE SCALE GENOMIC DNA]</scope>
    <source>
        <strain evidence="3">Lactobacillus mudanjiangensis AMBF249</strain>
    </source>
</reference>
<dbReference type="InterPro" id="IPR046461">
    <property type="entry name" value="TerL_ATPase"/>
</dbReference>
<dbReference type="InterPro" id="IPR027417">
    <property type="entry name" value="P-loop_NTPase"/>
</dbReference>
<evidence type="ECO:0000313" key="4">
    <source>
        <dbReference type="Proteomes" id="UP000289996"/>
    </source>
</evidence>
<dbReference type="EMBL" id="UYIG01000126">
    <property type="protein sequence ID" value="VDG28900.1"/>
    <property type="molecule type" value="Genomic_DNA"/>
</dbReference>
<dbReference type="Pfam" id="PF03354">
    <property type="entry name" value="TerL_ATPase"/>
    <property type="match status" value="1"/>
</dbReference>
<dbReference type="Gene3D" id="3.40.50.300">
    <property type="entry name" value="P-loop containing nucleotide triphosphate hydrolases"/>
    <property type="match status" value="1"/>
</dbReference>
<dbReference type="Proteomes" id="UP000289996">
    <property type="component" value="Unassembled WGS sequence"/>
</dbReference>
<keyword evidence="4" id="KW-1185">Reference proteome</keyword>
<dbReference type="PANTHER" id="PTHR41287:SF1">
    <property type="entry name" value="PROTEIN YMFN"/>
    <property type="match status" value="1"/>
</dbReference>
<name>A0A660E0I9_9LACO</name>
<dbReference type="AlphaFoldDB" id="A0A660E0I9"/>
<dbReference type="InterPro" id="IPR046462">
    <property type="entry name" value="TerL_nuclease"/>
</dbReference>
<dbReference type="OrthoDB" id="9760250at2"/>
<evidence type="ECO:0000259" key="2">
    <source>
        <dbReference type="Pfam" id="PF20441"/>
    </source>
</evidence>
<sequence>MKVDLTQTHDVLGVYQSIDWQSIKTRYNDAGTKYAFSVLDGDVVTGYLIKLAALRHLRDLQRQGSVDFSFHYSAKKVSQVLKFAAICPNVDTGEPTKLMPWQEFIMAMLIGWRNDDGGKRFSRAIVSVARGQGKTYLMAIITAYSYLIESLGLSNQDYLVSSINYKQTSKILGYIKSMLAKIATIEPFKSLIADSGLDTRTLSSQADQVVMSSNNNKLRAISHEAGQYDSFHFTTAIFDEIGEIKTRQKISKIVSGQVKVPNRQFIQISTAYPDPTVPFHDDERMIQQAMEQDYLRNADTYLGLIWSQDNLDETYKPNMWVKSNPLLDLPSQREVLLNGLTDKRDSDALSGTLNDFQNKNLNLWLEQSADSFLKLPDVEQAIISSFSFDDRQVYIGFDYSMFSDNTALAFVFPYRDNSDKPRWFIYQHSFIPWQKAGSIEAKEKQDGINYRDLAQKGFCTISSHPQGLINDEQVYQWLLNFVERHRLEVVFFGYDAWGLTPTIKQLDLNSGWPLQAIRQRTSELKDPTKFLQTIFVEGSVDRLDDRIMEKALLNAEIYEDKIGIQVDKAKATLKIDVVDALIDALFQAMYHFEDFSDVNNPDKQVERMNEKQVLEWFNNPESGLLGDDIDDF</sequence>
<dbReference type="GO" id="GO:0004519">
    <property type="term" value="F:endonuclease activity"/>
    <property type="evidence" value="ECO:0007669"/>
    <property type="project" value="InterPro"/>
</dbReference>
<dbReference type="PANTHER" id="PTHR41287">
    <property type="match status" value="1"/>
</dbReference>
<feature type="domain" description="Terminase large subunit-like endonuclease" evidence="2">
    <location>
        <begin position="297"/>
        <end position="590"/>
    </location>
</feature>
<accession>A0A660E0I9</accession>
<protein>
    <submittedName>
        <fullName evidence="3">Bacteriophage terminase large subunit [Lactobacillus plantarum subsp. plantarum ST-III]</fullName>
    </submittedName>
</protein>
<feature type="domain" description="Terminase large subunit-like ATPase" evidence="1">
    <location>
        <begin position="100"/>
        <end position="272"/>
    </location>
</feature>
<dbReference type="Pfam" id="PF20441">
    <property type="entry name" value="TerL_nuclease"/>
    <property type="match status" value="1"/>
</dbReference>
<organism evidence="3 4">
    <name type="scientific">Lactiplantibacillus mudanjiangensis</name>
    <dbReference type="NCBI Taxonomy" id="1296538"/>
    <lineage>
        <taxon>Bacteria</taxon>
        <taxon>Bacillati</taxon>
        <taxon>Bacillota</taxon>
        <taxon>Bacilli</taxon>
        <taxon>Lactobacillales</taxon>
        <taxon>Lactobacillaceae</taxon>
        <taxon>Lactiplantibacillus</taxon>
    </lineage>
</organism>
<proteinExistence type="predicted"/>
<dbReference type="InterPro" id="IPR005021">
    <property type="entry name" value="Terminase_largesu-like"/>
</dbReference>